<evidence type="ECO:0000313" key="1">
    <source>
        <dbReference type="EMBL" id="KAK4544957.1"/>
    </source>
</evidence>
<sequence>MDLSIGRGRGPRPPSRLPTELSSVLLALEKLEKLTFVLPEYHTQRFRKAFEGLAVSLRTVRSLVLGPHTEWIVAMCPNVASISTHEGRWLHSNVDGDHQHRHDYDLIRAAGQAKKLQHFEVRTWWRHDLFNAMLAATPKNGMVAAMAQIPSIGLPRGTLRGGGVPKTLGLLARFPNLRRLVVHQAADLAYLEHKVAHNWPNDDVETHRGGRQEAAAESLFTQCAHLCELWVGTQTKAIPSRFEDGTVDEVFWSFGHALDLRDGSVPGSRVRMAERQKSPLQTRETKVYEDVGGRLRTVMVQVPISNVHHVYTKIGES</sequence>
<comment type="caution">
    <text evidence="1">The sequence shown here is derived from an EMBL/GenBank/DDBJ whole genome shotgun (WGS) entry which is preliminary data.</text>
</comment>
<organism evidence="1 2">
    <name type="scientific">Oleoguttula mirabilis</name>
    <dbReference type="NCBI Taxonomy" id="1507867"/>
    <lineage>
        <taxon>Eukaryota</taxon>
        <taxon>Fungi</taxon>
        <taxon>Dikarya</taxon>
        <taxon>Ascomycota</taxon>
        <taxon>Pezizomycotina</taxon>
        <taxon>Dothideomycetes</taxon>
        <taxon>Dothideomycetidae</taxon>
        <taxon>Mycosphaerellales</taxon>
        <taxon>Teratosphaeriaceae</taxon>
        <taxon>Oleoguttula</taxon>
    </lineage>
</organism>
<name>A0AAV9JHS9_9PEZI</name>
<protein>
    <submittedName>
        <fullName evidence="1">Uncharacterized protein</fullName>
    </submittedName>
</protein>
<dbReference type="AlphaFoldDB" id="A0AAV9JHS9"/>
<gene>
    <name evidence="1" type="ORF">LTR36_003862</name>
</gene>
<dbReference type="EMBL" id="JAVFHQ010000022">
    <property type="protein sequence ID" value="KAK4544957.1"/>
    <property type="molecule type" value="Genomic_DNA"/>
</dbReference>
<keyword evidence="2" id="KW-1185">Reference proteome</keyword>
<evidence type="ECO:0000313" key="2">
    <source>
        <dbReference type="Proteomes" id="UP001324427"/>
    </source>
</evidence>
<dbReference type="Proteomes" id="UP001324427">
    <property type="component" value="Unassembled WGS sequence"/>
</dbReference>
<proteinExistence type="predicted"/>
<accession>A0AAV9JHS9</accession>
<reference evidence="1 2" key="1">
    <citation type="submission" date="2021-11" db="EMBL/GenBank/DDBJ databases">
        <title>Black yeast isolated from Biological Soil Crust.</title>
        <authorList>
            <person name="Kurbessoian T."/>
        </authorList>
    </citation>
    <scope>NUCLEOTIDE SEQUENCE [LARGE SCALE GENOMIC DNA]</scope>
    <source>
        <strain evidence="1 2">CCFEE 5522</strain>
    </source>
</reference>